<dbReference type="OrthoDB" id="2843475at2"/>
<name>A0A0U1NZ81_9BACI</name>
<dbReference type="AlphaFoldDB" id="A0A0U1NZ81"/>
<gene>
    <name evidence="2" type="ORF">BN000_03137</name>
</gene>
<reference evidence="3" key="1">
    <citation type="submission" date="2015-05" db="EMBL/GenBank/DDBJ databases">
        <authorList>
            <person name="Urmite Genomes"/>
        </authorList>
    </citation>
    <scope>NUCLEOTIDE SEQUENCE [LARGE SCALE GENOMIC DNA]</scope>
    <source>
        <strain evidence="3">LF1</strain>
    </source>
</reference>
<protein>
    <submittedName>
        <fullName evidence="2">Uncharacterized protein</fullName>
    </submittedName>
</protein>
<sequence length="245" mass="28174">MEELNFLKTNRTFRCYYRTLRDVNFYLKNDSDIDSNAIQTTNRVLTKLIFDCIHLDGTTFKDMDPQQFAREFQIFIPDFLAIIKNSGTNDVDFKVFSKLLDEVLGIANLRASALEKIPKALEEEKTEPNGLDSWDGMVEINIENANVLVDMDGITTDDVNVAEDQIEIVQKDEDEGNAENEDEIDQKDIKLLEVLSSNEDVETATAIERNRNQTFIDVDESENILSSSANDDDSSDYRPIRRYRY</sequence>
<proteinExistence type="predicted"/>
<dbReference type="RefSeq" id="WP_090635455.1">
    <property type="nucleotide sequence ID" value="NZ_CVRB01000003.1"/>
</dbReference>
<evidence type="ECO:0000313" key="2">
    <source>
        <dbReference type="EMBL" id="CRK83178.1"/>
    </source>
</evidence>
<evidence type="ECO:0000256" key="1">
    <source>
        <dbReference type="SAM" id="MobiDB-lite"/>
    </source>
</evidence>
<dbReference type="Proteomes" id="UP000199087">
    <property type="component" value="Unassembled WGS sequence"/>
</dbReference>
<dbReference type="EMBL" id="CVRB01000003">
    <property type="protein sequence ID" value="CRK83178.1"/>
    <property type="molecule type" value="Genomic_DNA"/>
</dbReference>
<accession>A0A0U1NZ81</accession>
<evidence type="ECO:0000313" key="3">
    <source>
        <dbReference type="Proteomes" id="UP000199087"/>
    </source>
</evidence>
<feature type="region of interest" description="Disordered" evidence="1">
    <location>
        <begin position="222"/>
        <end position="245"/>
    </location>
</feature>
<keyword evidence="3" id="KW-1185">Reference proteome</keyword>
<organism evidence="2 3">
    <name type="scientific">Neobacillus massiliamazoniensis</name>
    <dbReference type="NCBI Taxonomy" id="1499688"/>
    <lineage>
        <taxon>Bacteria</taxon>
        <taxon>Bacillati</taxon>
        <taxon>Bacillota</taxon>
        <taxon>Bacilli</taxon>
        <taxon>Bacillales</taxon>
        <taxon>Bacillaceae</taxon>
        <taxon>Neobacillus</taxon>
    </lineage>
</organism>